<name>A0A7X6LXP8_9NOCA</name>
<feature type="compositionally biased region" description="Basic residues" evidence="4">
    <location>
        <begin position="133"/>
        <end position="151"/>
    </location>
</feature>
<feature type="compositionally biased region" description="Polar residues" evidence="4">
    <location>
        <begin position="80"/>
        <end position="89"/>
    </location>
</feature>
<keyword evidence="3" id="KW-0804">Transcription</keyword>
<organism evidence="6 7">
    <name type="scientific">Nocardia veterana</name>
    <dbReference type="NCBI Taxonomy" id="132249"/>
    <lineage>
        <taxon>Bacteria</taxon>
        <taxon>Bacillati</taxon>
        <taxon>Actinomycetota</taxon>
        <taxon>Actinomycetes</taxon>
        <taxon>Mycobacteriales</taxon>
        <taxon>Nocardiaceae</taxon>
        <taxon>Nocardia</taxon>
    </lineage>
</organism>
<evidence type="ECO:0000313" key="7">
    <source>
        <dbReference type="Proteomes" id="UP000523447"/>
    </source>
</evidence>
<gene>
    <name evidence="6" type="ORF">HGA07_08730</name>
</gene>
<protein>
    <submittedName>
        <fullName evidence="6">Helix-turn-helix domain-containing protein</fullName>
    </submittedName>
</protein>
<dbReference type="Pfam" id="PF12833">
    <property type="entry name" value="HTH_18"/>
    <property type="match status" value="1"/>
</dbReference>
<feature type="region of interest" description="Disordered" evidence="4">
    <location>
        <begin position="80"/>
        <end position="170"/>
    </location>
</feature>
<dbReference type="SUPFAM" id="SSF46689">
    <property type="entry name" value="Homeodomain-like"/>
    <property type="match status" value="1"/>
</dbReference>
<dbReference type="AlphaFoldDB" id="A0A7X6LXP8"/>
<dbReference type="PROSITE" id="PS00041">
    <property type="entry name" value="HTH_ARAC_FAMILY_1"/>
    <property type="match status" value="1"/>
</dbReference>
<dbReference type="PROSITE" id="PS01124">
    <property type="entry name" value="HTH_ARAC_FAMILY_2"/>
    <property type="match status" value="1"/>
</dbReference>
<keyword evidence="1" id="KW-0805">Transcription regulation</keyword>
<dbReference type="PANTHER" id="PTHR43280">
    <property type="entry name" value="ARAC-FAMILY TRANSCRIPTIONAL REGULATOR"/>
    <property type="match status" value="1"/>
</dbReference>
<evidence type="ECO:0000256" key="3">
    <source>
        <dbReference type="ARBA" id="ARBA00023163"/>
    </source>
</evidence>
<feature type="domain" description="HTH araC/xylS-type" evidence="5">
    <location>
        <begin position="29"/>
        <end position="93"/>
    </location>
</feature>
<dbReference type="EMBL" id="JAAXPE010000006">
    <property type="protein sequence ID" value="NKY85707.1"/>
    <property type="molecule type" value="Genomic_DNA"/>
</dbReference>
<evidence type="ECO:0000256" key="1">
    <source>
        <dbReference type="ARBA" id="ARBA00023015"/>
    </source>
</evidence>
<dbReference type="Proteomes" id="UP000523447">
    <property type="component" value="Unassembled WGS sequence"/>
</dbReference>
<reference evidence="6 7" key="1">
    <citation type="submission" date="2020-04" db="EMBL/GenBank/DDBJ databases">
        <title>MicrobeNet Type strains.</title>
        <authorList>
            <person name="Nicholson A.C."/>
        </authorList>
    </citation>
    <scope>NUCLEOTIDE SEQUENCE [LARGE SCALE GENOMIC DNA]</scope>
    <source>
        <strain evidence="6 7">DSM 44445</strain>
    </source>
</reference>
<dbReference type="SMART" id="SM00342">
    <property type="entry name" value="HTH_ARAC"/>
    <property type="match status" value="1"/>
</dbReference>
<feature type="region of interest" description="Disordered" evidence="4">
    <location>
        <begin position="1"/>
        <end position="36"/>
    </location>
</feature>
<keyword evidence="2" id="KW-0238">DNA-binding</keyword>
<evidence type="ECO:0000256" key="4">
    <source>
        <dbReference type="SAM" id="MobiDB-lite"/>
    </source>
</evidence>
<evidence type="ECO:0000313" key="6">
    <source>
        <dbReference type="EMBL" id="NKY85707.1"/>
    </source>
</evidence>
<dbReference type="GO" id="GO:0003700">
    <property type="term" value="F:DNA-binding transcription factor activity"/>
    <property type="evidence" value="ECO:0007669"/>
    <property type="project" value="InterPro"/>
</dbReference>
<keyword evidence="7" id="KW-1185">Reference proteome</keyword>
<comment type="caution">
    <text evidence="6">The sequence shown here is derived from an EMBL/GenBank/DDBJ whole genome shotgun (WGS) entry which is preliminary data.</text>
</comment>
<sequence length="170" mass="18736">MHRPPRRGFEPAGAGRTFRGLAAHGAPSIREATRTTPAAWVQEQRMMRAAELLQTTDLPVAAVAAAVGLSDPANFRKQFRSVTGVNPTGTARPSPRRSSMRRATARPRRVVRRGDEGTCLPVWVGEPTGSRSPRTRRRASAPTARARRVKFRDRLPMPSRRRPRPGCGRG</sequence>
<feature type="compositionally biased region" description="Basic residues" evidence="4">
    <location>
        <begin position="94"/>
        <end position="111"/>
    </location>
</feature>
<dbReference type="Gene3D" id="1.10.10.60">
    <property type="entry name" value="Homeodomain-like"/>
    <property type="match status" value="1"/>
</dbReference>
<dbReference type="InterPro" id="IPR018060">
    <property type="entry name" value="HTH_AraC"/>
</dbReference>
<evidence type="ECO:0000256" key="2">
    <source>
        <dbReference type="ARBA" id="ARBA00023125"/>
    </source>
</evidence>
<dbReference type="GO" id="GO:0043565">
    <property type="term" value="F:sequence-specific DNA binding"/>
    <property type="evidence" value="ECO:0007669"/>
    <property type="project" value="InterPro"/>
</dbReference>
<accession>A0A7X6LXP8</accession>
<dbReference type="InterPro" id="IPR009057">
    <property type="entry name" value="Homeodomain-like_sf"/>
</dbReference>
<dbReference type="PANTHER" id="PTHR43280:SF2">
    <property type="entry name" value="HTH-TYPE TRANSCRIPTIONAL REGULATOR EXSA"/>
    <property type="match status" value="1"/>
</dbReference>
<evidence type="ECO:0000259" key="5">
    <source>
        <dbReference type="PROSITE" id="PS01124"/>
    </source>
</evidence>
<proteinExistence type="predicted"/>
<dbReference type="InterPro" id="IPR018062">
    <property type="entry name" value="HTH_AraC-typ_CS"/>
</dbReference>